<dbReference type="InterPro" id="IPR036365">
    <property type="entry name" value="PGBD-like_sf"/>
</dbReference>
<dbReference type="Pfam" id="PF01471">
    <property type="entry name" value="PG_binding_1"/>
    <property type="match status" value="1"/>
</dbReference>
<dbReference type="RefSeq" id="WP_111349240.1">
    <property type="nucleotide sequence ID" value="NZ_QHHQ01000005.1"/>
</dbReference>
<dbReference type="EMBL" id="QHHQ01000005">
    <property type="protein sequence ID" value="RAH99182.1"/>
    <property type="molecule type" value="Genomic_DNA"/>
</dbReference>
<dbReference type="AlphaFoldDB" id="A0A8B2NPR3"/>
<dbReference type="SUPFAM" id="SSF54001">
    <property type="entry name" value="Cysteine proteinases"/>
    <property type="match status" value="1"/>
</dbReference>
<dbReference type="InterPro" id="IPR007921">
    <property type="entry name" value="CHAP_dom"/>
</dbReference>
<organism evidence="3 4">
    <name type="scientific">Acuticoccus sediminis</name>
    <dbReference type="NCBI Taxonomy" id="2184697"/>
    <lineage>
        <taxon>Bacteria</taxon>
        <taxon>Pseudomonadati</taxon>
        <taxon>Pseudomonadota</taxon>
        <taxon>Alphaproteobacteria</taxon>
        <taxon>Hyphomicrobiales</taxon>
        <taxon>Amorphaceae</taxon>
        <taxon>Acuticoccus</taxon>
    </lineage>
</organism>
<evidence type="ECO:0000313" key="3">
    <source>
        <dbReference type="EMBL" id="RAH99182.1"/>
    </source>
</evidence>
<keyword evidence="1" id="KW-0472">Membrane</keyword>
<feature type="transmembrane region" description="Helical" evidence="1">
    <location>
        <begin position="290"/>
        <end position="309"/>
    </location>
</feature>
<name>A0A8B2NPR3_9HYPH</name>
<dbReference type="OrthoDB" id="1523598at2"/>
<dbReference type="InterPro" id="IPR036366">
    <property type="entry name" value="PGBDSf"/>
</dbReference>
<accession>A0A8B2NPR3</accession>
<evidence type="ECO:0000313" key="4">
    <source>
        <dbReference type="Proteomes" id="UP000249590"/>
    </source>
</evidence>
<keyword evidence="1" id="KW-0812">Transmembrane</keyword>
<sequence>MAAIERAPWLDYLIDHIGLKEIPGPENNPLIVAWGQQSGIDWWNNDDDAWCAVAVNGALVNAGYPSTRSALARSFCKYGTRLSRPVRGAIVVFPRGTNPLFGHVGIVDEVRSDGTIVVVNGNVSNMVRRSTFRISSILPDGIRWPPGAPMDGQVAAIPTTVELGERILERGMSGDDVEDLQVGLAALGHIGGADEVDGIFGPNTEDAVRAFQRSIGLTIDGLAGPATLSALDRAVQGAANKVKAREAAKAAAKPAAATAGGLGAVGGVAATAAAVSSAARDVGGLWDGTALGLGFVAIIVAGGLGFLAYRYFTSKAADEAAA</sequence>
<feature type="domain" description="Peptidase C51" evidence="2">
    <location>
        <begin position="1"/>
        <end position="146"/>
    </location>
</feature>
<dbReference type="SUPFAM" id="SSF47090">
    <property type="entry name" value="PGBD-like"/>
    <property type="match status" value="1"/>
</dbReference>
<evidence type="ECO:0000259" key="2">
    <source>
        <dbReference type="PROSITE" id="PS50911"/>
    </source>
</evidence>
<dbReference type="PROSITE" id="PS50911">
    <property type="entry name" value="CHAP"/>
    <property type="match status" value="1"/>
</dbReference>
<dbReference type="InterPro" id="IPR013423">
    <property type="entry name" value="CHP02594"/>
</dbReference>
<keyword evidence="1" id="KW-1133">Transmembrane helix</keyword>
<dbReference type="Gene3D" id="1.10.101.10">
    <property type="entry name" value="PGBD-like superfamily/PGBD"/>
    <property type="match status" value="1"/>
</dbReference>
<feature type="transmembrane region" description="Helical" evidence="1">
    <location>
        <begin position="255"/>
        <end position="278"/>
    </location>
</feature>
<gene>
    <name evidence="3" type="ORF">DLJ53_21795</name>
</gene>
<comment type="caution">
    <text evidence="3">The sequence shown here is derived from an EMBL/GenBank/DDBJ whole genome shotgun (WGS) entry which is preliminary data.</text>
</comment>
<dbReference type="NCBIfam" id="TIGR02594">
    <property type="entry name" value="TIGR02594 family protein"/>
    <property type="match status" value="1"/>
</dbReference>
<reference evidence="3 4" key="1">
    <citation type="submission" date="2018-05" db="EMBL/GenBank/DDBJ databases">
        <title>Acuticoccus sediminis sp. nov., isolated from deep-sea sediment of Indian Ocean.</title>
        <authorList>
            <person name="Liu X."/>
            <person name="Lai Q."/>
            <person name="Du Y."/>
            <person name="Sun F."/>
            <person name="Zhang X."/>
            <person name="Wang S."/>
            <person name="Shao Z."/>
        </authorList>
    </citation>
    <scope>NUCLEOTIDE SEQUENCE [LARGE SCALE GENOMIC DNA]</scope>
    <source>
        <strain evidence="3 4">PTG4-2</strain>
    </source>
</reference>
<protein>
    <recommendedName>
        <fullName evidence="2">Peptidase C51 domain-containing protein</fullName>
    </recommendedName>
</protein>
<dbReference type="Gene3D" id="3.90.1720.10">
    <property type="entry name" value="endopeptidase domain like (from Nostoc punctiforme)"/>
    <property type="match status" value="1"/>
</dbReference>
<keyword evidence="4" id="KW-1185">Reference proteome</keyword>
<evidence type="ECO:0000256" key="1">
    <source>
        <dbReference type="SAM" id="Phobius"/>
    </source>
</evidence>
<dbReference type="InterPro" id="IPR038765">
    <property type="entry name" value="Papain-like_cys_pep_sf"/>
</dbReference>
<dbReference type="InterPro" id="IPR002477">
    <property type="entry name" value="Peptidoglycan-bd-like"/>
</dbReference>
<proteinExistence type="predicted"/>
<dbReference type="Pfam" id="PF05257">
    <property type="entry name" value="CHAP"/>
    <property type="match status" value="1"/>
</dbReference>
<dbReference type="Proteomes" id="UP000249590">
    <property type="component" value="Unassembled WGS sequence"/>
</dbReference>